<dbReference type="InterPro" id="IPR028919">
    <property type="entry name" value="Viral_movement"/>
</dbReference>
<protein>
    <recommendedName>
        <fullName evidence="2">DUF7746 domain-containing protein</fullName>
    </recommendedName>
</protein>
<evidence type="ECO:0000313" key="3">
    <source>
        <dbReference type="EMBL" id="KAG5580730.1"/>
    </source>
</evidence>
<dbReference type="Pfam" id="PF01107">
    <property type="entry name" value="MP"/>
    <property type="match status" value="1"/>
</dbReference>
<dbReference type="InterPro" id="IPR051596">
    <property type="entry name" value="Caulimoviridae_Movement"/>
</dbReference>
<dbReference type="Pfam" id="PF24925">
    <property type="entry name" value="DUF7746"/>
    <property type="match status" value="1"/>
</dbReference>
<reference evidence="3 4" key="1">
    <citation type="submission" date="2020-09" db="EMBL/GenBank/DDBJ databases">
        <title>De no assembly of potato wild relative species, Solanum commersonii.</title>
        <authorList>
            <person name="Cho K."/>
        </authorList>
    </citation>
    <scope>NUCLEOTIDE SEQUENCE [LARGE SCALE GENOMIC DNA]</scope>
    <source>
        <strain evidence="3">LZ3.2</strain>
        <tissue evidence="3">Leaf</tissue>
    </source>
</reference>
<dbReference type="AlphaFoldDB" id="A0A9J5WY68"/>
<accession>A0A9J5WY68</accession>
<sequence>MADVQNLLLERRKLISSPTTIGDLKQKINNLKEDIQRLKEKNVIIEVRLDSFETRKALSNNSASSSSCEGESNNLDFLKNMNFGNSKVKDDNPLAYSTILMDEETTEVFDLNDKREVILLLENSDLKWKNEPWQVMSRYLDTVCYTSTVYKYRMNYEIILSAIGSCEFQHFYPANTRKVYNFSKIIIKKIPTPEEWGMSLLKELDYIHPEQKVTVKYNYWDYVDSFNKALLYENSNKKHSWFIKSCSNVFDRQNPNWLCKWWTLYGPSVKILPEQYKSLYSEWIDISPKLMSVQRDNIFFEGMSLMYFFTEFSIPWIMKWSVEVNTTSKGFPCLQRTFYTKFWNKLVHKDLEGKIHGQETLDLINNTIDKYYVRDSSTSYEETMSPFTHITRKLHMKKGVISKSEAIALYMEEVKKDLIKNLDIDIGDDISLSSASHTNQEDEACMAGEAQSDHSTKEVDIDAPFAKFKEQVAFKPLTLRGLPESFIAALRDGRNHNWKKSLIGTTQTSLAYGPVYFNAYPNLQTSLQEKNSLSSLMLNVKLHGYYYMPGTEVVCICYRIYYKLLHTLNPMCKVIDFKNETILIETNFDKSKVVTRRPIKWEEIDFLHEWVIENATQPQNNINNEVSEIEQLNDGTIKIRFSEPNNMLIDNHSMSSRITRSNSSYISPVDYIVQVPCRASISQIRETYRCDNIKIDKDNIARLIHRASSDLNITKSEINFPDGITVTTQHVNVMIKQNNYANIYMSILGDHIVSLHDKVDKIISLLPTKSKGKEKGAHSSLQPPPEIENFKIKDYSDLEHFLEKKFKGGGVQPLHAENFEEGEPSSKKEFYDSLNKISEKYARKPVQRMYYYSRPTPQDALLEEHEHIITNSYNAVHRMLMYSTICKTNKNSDKTIADMITASFTGQLKGWWDNYLSQDQRDKVLLAVKQEGEQFTQNAVYTLVLNIIEHFSGR</sequence>
<dbReference type="EMBL" id="JACXVP010000010">
    <property type="protein sequence ID" value="KAG5580730.1"/>
    <property type="molecule type" value="Genomic_DNA"/>
</dbReference>
<dbReference type="InterPro" id="IPR056648">
    <property type="entry name" value="DUF7746"/>
</dbReference>
<organism evidence="3 4">
    <name type="scientific">Solanum commersonii</name>
    <name type="common">Commerson's wild potato</name>
    <name type="synonym">Commerson's nightshade</name>
    <dbReference type="NCBI Taxonomy" id="4109"/>
    <lineage>
        <taxon>Eukaryota</taxon>
        <taxon>Viridiplantae</taxon>
        <taxon>Streptophyta</taxon>
        <taxon>Embryophyta</taxon>
        <taxon>Tracheophyta</taxon>
        <taxon>Spermatophyta</taxon>
        <taxon>Magnoliopsida</taxon>
        <taxon>eudicotyledons</taxon>
        <taxon>Gunneridae</taxon>
        <taxon>Pentapetalae</taxon>
        <taxon>asterids</taxon>
        <taxon>lamiids</taxon>
        <taxon>Solanales</taxon>
        <taxon>Solanaceae</taxon>
        <taxon>Solanoideae</taxon>
        <taxon>Solaneae</taxon>
        <taxon>Solanum</taxon>
    </lineage>
</organism>
<gene>
    <name evidence="3" type="ORF">H5410_051357</name>
</gene>
<dbReference type="OrthoDB" id="1743486at2759"/>
<comment type="caution">
    <text evidence="3">The sequence shown here is derived from an EMBL/GenBank/DDBJ whole genome shotgun (WGS) entry which is preliminary data.</text>
</comment>
<name>A0A9J5WY68_SOLCO</name>
<proteinExistence type="predicted"/>
<feature type="coiled-coil region" evidence="1">
    <location>
        <begin position="21"/>
        <end position="55"/>
    </location>
</feature>
<dbReference type="PANTHER" id="PTHR47599:SF2">
    <property type="match status" value="1"/>
</dbReference>
<evidence type="ECO:0000259" key="2">
    <source>
        <dbReference type="Pfam" id="PF24925"/>
    </source>
</evidence>
<dbReference type="Proteomes" id="UP000824120">
    <property type="component" value="Chromosome 10"/>
</dbReference>
<dbReference type="PANTHER" id="PTHR47599">
    <property type="entry name" value="CELL-TO-CELL MOVEMENT PROTEIN"/>
    <property type="match status" value="1"/>
</dbReference>
<evidence type="ECO:0000256" key="1">
    <source>
        <dbReference type="SAM" id="Coils"/>
    </source>
</evidence>
<feature type="domain" description="DUF7746" evidence="2">
    <location>
        <begin position="873"/>
        <end position="940"/>
    </location>
</feature>
<evidence type="ECO:0000313" key="4">
    <source>
        <dbReference type="Proteomes" id="UP000824120"/>
    </source>
</evidence>
<keyword evidence="1" id="KW-0175">Coiled coil</keyword>
<keyword evidence="4" id="KW-1185">Reference proteome</keyword>